<evidence type="ECO:0000259" key="3">
    <source>
        <dbReference type="Pfam" id="PF00074"/>
    </source>
</evidence>
<dbReference type="PANTHER" id="PTHR11437">
    <property type="entry name" value="RIBONUCLEASE"/>
    <property type="match status" value="1"/>
</dbReference>
<feature type="signal peptide" evidence="2">
    <location>
        <begin position="1"/>
        <end position="16"/>
    </location>
</feature>
<dbReference type="FunCoup" id="I3MWV4">
    <property type="interactions" value="1"/>
</dbReference>
<dbReference type="GO" id="GO:0003676">
    <property type="term" value="F:nucleic acid binding"/>
    <property type="evidence" value="ECO:0007669"/>
    <property type="project" value="InterPro"/>
</dbReference>
<dbReference type="Gene3D" id="3.10.130.10">
    <property type="entry name" value="Ribonuclease A-like domain"/>
    <property type="match status" value="1"/>
</dbReference>
<dbReference type="GO" id="GO:0050830">
    <property type="term" value="P:defense response to Gram-positive bacterium"/>
    <property type="evidence" value="ECO:0007669"/>
    <property type="project" value="TreeGrafter"/>
</dbReference>
<dbReference type="RefSeq" id="XP_005342664.1">
    <property type="nucleotide sequence ID" value="XM_005342607.2"/>
</dbReference>
<proteinExistence type="inferred from homology"/>
<dbReference type="InterPro" id="IPR023412">
    <property type="entry name" value="RNaseA_domain"/>
</dbReference>
<sequence length="199" mass="22208">METFSLLLLGLGLVLAGTSESITEIIKEEFSEEEVQYDMVKSGQEKQTIEVLVNLTLLDKNTSFSMSKDVFPSSPLTFRKLCHSVPKGNRPGNDKESDNNMTDWRKVLEANGSCKMSNIFIHGSMEVIHGVHKSPSCTCGQSPGMSCCESTELENTMYQLTTRKQHHRCQYHSVTSLKKMLIVLTGHSLMSWLVSGSKL</sequence>
<dbReference type="HOGENOM" id="CLU_122912_0_0_1"/>
<dbReference type="GeneTree" id="ENSGT00510000049471"/>
<dbReference type="OMA" id="KCGQNLG"/>
<dbReference type="Ensembl" id="ENSSTOT00000029940.1">
    <property type="protein sequence ID" value="ENSSTOP00000016599.1"/>
    <property type="gene ID" value="ENSSTOG00000028185.1"/>
</dbReference>
<dbReference type="STRING" id="43179.ENSSTOP00000016599"/>
<protein>
    <submittedName>
        <fullName evidence="4">Ribonuclease A family member 11 (inactive)</fullName>
    </submittedName>
</protein>
<evidence type="ECO:0000313" key="4">
    <source>
        <dbReference type="Ensembl" id="ENSSTOP00000016599.1"/>
    </source>
</evidence>
<organism evidence="4 5">
    <name type="scientific">Ictidomys tridecemlineatus</name>
    <name type="common">Thirteen-lined ground squirrel</name>
    <name type="synonym">Spermophilus tridecemlineatus</name>
    <dbReference type="NCBI Taxonomy" id="43179"/>
    <lineage>
        <taxon>Eukaryota</taxon>
        <taxon>Metazoa</taxon>
        <taxon>Chordata</taxon>
        <taxon>Craniata</taxon>
        <taxon>Vertebrata</taxon>
        <taxon>Euteleostomi</taxon>
        <taxon>Mammalia</taxon>
        <taxon>Eutheria</taxon>
        <taxon>Euarchontoglires</taxon>
        <taxon>Glires</taxon>
        <taxon>Rodentia</taxon>
        <taxon>Sciuromorpha</taxon>
        <taxon>Sciuridae</taxon>
        <taxon>Xerinae</taxon>
        <taxon>Marmotini</taxon>
        <taxon>Ictidomys</taxon>
    </lineage>
</organism>
<dbReference type="CTD" id="122651"/>
<gene>
    <name evidence="4" type="primary">RNASE11</name>
</gene>
<dbReference type="AlphaFoldDB" id="I3MWV4"/>
<dbReference type="KEGG" id="iti:101965426"/>
<feature type="chain" id="PRO_5003677459" evidence="2">
    <location>
        <begin position="17"/>
        <end position="199"/>
    </location>
</feature>
<dbReference type="InterPro" id="IPR036816">
    <property type="entry name" value="RNaseA-like_dom_sf"/>
</dbReference>
<dbReference type="InParanoid" id="I3MWV4"/>
<dbReference type="InterPro" id="IPR001427">
    <property type="entry name" value="RNaseA"/>
</dbReference>
<dbReference type="eggNOG" id="ENOG502RR9B">
    <property type="taxonomic scope" value="Eukaryota"/>
</dbReference>
<evidence type="ECO:0000256" key="2">
    <source>
        <dbReference type="SAM" id="SignalP"/>
    </source>
</evidence>
<evidence type="ECO:0000313" key="5">
    <source>
        <dbReference type="Proteomes" id="UP000005215"/>
    </source>
</evidence>
<accession>I3MWV4</accession>
<dbReference type="EMBL" id="AGTP01126461">
    <property type="status" value="NOT_ANNOTATED_CDS"/>
    <property type="molecule type" value="Genomic_DNA"/>
</dbReference>
<dbReference type="Pfam" id="PF00074">
    <property type="entry name" value="RnaseA"/>
    <property type="match status" value="1"/>
</dbReference>
<reference evidence="5" key="1">
    <citation type="submission" date="2011-11" db="EMBL/GenBank/DDBJ databases">
        <title>The Draft Genome of Spermophilus tridecemlineatus.</title>
        <authorList>
            <consortium name="The Broad Institute Genome Assembly &amp; Analysis Group"/>
            <consortium name="Computational R&amp;D Group"/>
            <consortium name="and Sequencing Platform"/>
            <person name="Di Palma F."/>
            <person name="Alfoldi J."/>
            <person name="Johnson J."/>
            <person name="Berlin A."/>
            <person name="Gnerre S."/>
            <person name="Jaffe D."/>
            <person name="MacCallum I."/>
            <person name="Young S."/>
            <person name="Walker B.J."/>
            <person name="Lindblad-Toh K."/>
        </authorList>
    </citation>
    <scope>NUCLEOTIDE SEQUENCE [LARGE SCALE GENOMIC DNA]</scope>
</reference>
<dbReference type="PANTHER" id="PTHR11437:SF22">
    <property type="entry name" value="RIBONUCLEASE 11-RELATED"/>
    <property type="match status" value="1"/>
</dbReference>
<reference evidence="4" key="2">
    <citation type="submission" date="2025-08" db="UniProtKB">
        <authorList>
            <consortium name="Ensembl"/>
        </authorList>
    </citation>
    <scope>IDENTIFICATION</scope>
</reference>
<dbReference type="OrthoDB" id="9619113at2759"/>
<keyword evidence="2" id="KW-0732">Signal</keyword>
<dbReference type="Proteomes" id="UP000005215">
    <property type="component" value="Unassembled WGS sequence"/>
</dbReference>
<name>I3MWV4_ICTTR</name>
<reference evidence="4" key="3">
    <citation type="submission" date="2025-09" db="UniProtKB">
        <authorList>
            <consortium name="Ensembl"/>
        </authorList>
    </citation>
    <scope>IDENTIFICATION</scope>
</reference>
<feature type="domain" description="Ribonuclease A-domain" evidence="3">
    <location>
        <begin position="94"/>
        <end position="183"/>
    </location>
</feature>
<evidence type="ECO:0000256" key="1">
    <source>
        <dbReference type="ARBA" id="ARBA00005600"/>
    </source>
</evidence>
<comment type="similarity">
    <text evidence="1">Belongs to the pancreatic ribonuclease family.</text>
</comment>
<dbReference type="SUPFAM" id="SSF54076">
    <property type="entry name" value="RNase A-like"/>
    <property type="match status" value="1"/>
</dbReference>
<dbReference type="GeneID" id="101965426"/>
<keyword evidence="5" id="KW-1185">Reference proteome</keyword>